<keyword evidence="8" id="KW-1185">Reference proteome</keyword>
<feature type="transmembrane region" description="Helical" evidence="6">
    <location>
        <begin position="451"/>
        <end position="470"/>
    </location>
</feature>
<evidence type="ECO:0000256" key="5">
    <source>
        <dbReference type="ARBA" id="ARBA00023136"/>
    </source>
</evidence>
<evidence type="ECO:0000256" key="4">
    <source>
        <dbReference type="ARBA" id="ARBA00022989"/>
    </source>
</evidence>
<evidence type="ECO:0000256" key="2">
    <source>
        <dbReference type="ARBA" id="ARBA00022475"/>
    </source>
</evidence>
<dbReference type="GO" id="GO:0005886">
    <property type="term" value="C:plasma membrane"/>
    <property type="evidence" value="ECO:0007669"/>
    <property type="project" value="UniProtKB-SubCell"/>
</dbReference>
<dbReference type="Proteomes" id="UP000441336">
    <property type="component" value="Unassembled WGS sequence"/>
</dbReference>
<keyword evidence="2" id="KW-1003">Cell membrane</keyword>
<feature type="transmembrane region" description="Helical" evidence="6">
    <location>
        <begin position="87"/>
        <end position="107"/>
    </location>
</feature>
<accession>A0A7K1TL98</accession>
<comment type="subcellular location">
    <subcellularLocation>
        <location evidence="1">Cell membrane</location>
        <topology evidence="1">Multi-pass membrane protein</topology>
    </subcellularLocation>
</comment>
<evidence type="ECO:0000256" key="3">
    <source>
        <dbReference type="ARBA" id="ARBA00022692"/>
    </source>
</evidence>
<dbReference type="Pfam" id="PF01943">
    <property type="entry name" value="Polysacc_synt"/>
    <property type="match status" value="1"/>
</dbReference>
<keyword evidence="3 6" id="KW-0812">Transmembrane</keyword>
<feature type="transmembrane region" description="Helical" evidence="6">
    <location>
        <begin position="119"/>
        <end position="142"/>
    </location>
</feature>
<dbReference type="InterPro" id="IPR050833">
    <property type="entry name" value="Poly_Biosynth_Transport"/>
</dbReference>
<feature type="transmembrane region" description="Helical" evidence="6">
    <location>
        <begin position="278"/>
        <end position="301"/>
    </location>
</feature>
<name>A0A7K1TL98_9BACT</name>
<evidence type="ECO:0000313" key="7">
    <source>
        <dbReference type="EMBL" id="MVN79175.1"/>
    </source>
</evidence>
<sequence>MSIAKKLASQTAIYGVSSIVGRVLSYLLVPIYTAHFAAAEYGIVTGLYAYVSFLNVVFTYGLETTFFRFANRPGEDRRELYNRTMSLLLLTSAAFTVVLALLARPLLGLLHLPPGHEEYAVWVALILGLDAVAALPFARLRLENKARKFATIRLLNIGIYVGLNLFFVVLCPAVTQSEGGSLLAALKPLVAAVYNPELGVGYVFLSNVAASALTLLMLSGELLDFRFRWPRLPFLRPLLAYSLPLLLMGLAGMVNETLDRILLPAWLPEHFYLGLSPQAATGVYGACYKLSIFMSLVIQAFRYAAEPFFFAQSTEKNSPATFALVLKWFTLCCALIFVGISLNLSWIGPLFLRRAEYRTGLGVVPILLLANLFLGVYYNLSVWFKLTDKTYFGTYIGAAGAVLTIALNFILIPILGYMGSAWATLACYFMMAGLCWWLGERHFPVPYPVGRLLAWLGGAVVLVWAGQAAIGALPEWSGYGLGLGLPLAFGAAVYALEGRTRRLATPVA</sequence>
<feature type="transmembrane region" description="Helical" evidence="6">
    <location>
        <begin position="199"/>
        <end position="218"/>
    </location>
</feature>
<protein>
    <submittedName>
        <fullName evidence="7">Oligosaccharide flippase family protein</fullName>
    </submittedName>
</protein>
<keyword evidence="4 6" id="KW-1133">Transmembrane helix</keyword>
<evidence type="ECO:0000313" key="8">
    <source>
        <dbReference type="Proteomes" id="UP000441336"/>
    </source>
</evidence>
<reference evidence="7 8" key="1">
    <citation type="submission" date="2019-12" db="EMBL/GenBank/DDBJ databases">
        <title>Hymenobacter sp. HMF4947 Genome sequencing and assembly.</title>
        <authorList>
            <person name="Kang H."/>
            <person name="Cha I."/>
            <person name="Kim H."/>
            <person name="Joh K."/>
        </authorList>
    </citation>
    <scope>NUCLEOTIDE SEQUENCE [LARGE SCALE GENOMIC DNA]</scope>
    <source>
        <strain evidence="7 8">HMF4947</strain>
    </source>
</reference>
<feature type="transmembrane region" description="Helical" evidence="6">
    <location>
        <begin position="421"/>
        <end position="439"/>
    </location>
</feature>
<dbReference type="RefSeq" id="WP_157569947.1">
    <property type="nucleotide sequence ID" value="NZ_WQKZ01000010.1"/>
</dbReference>
<feature type="transmembrane region" description="Helical" evidence="6">
    <location>
        <begin position="154"/>
        <end position="175"/>
    </location>
</feature>
<comment type="caution">
    <text evidence="7">The sequence shown here is derived from an EMBL/GenBank/DDBJ whole genome shotgun (WGS) entry which is preliminary data.</text>
</comment>
<dbReference type="InterPro" id="IPR002797">
    <property type="entry name" value="Polysacc_synth"/>
</dbReference>
<dbReference type="EMBL" id="WQKZ01000010">
    <property type="protein sequence ID" value="MVN79175.1"/>
    <property type="molecule type" value="Genomic_DNA"/>
</dbReference>
<feature type="transmembrane region" description="Helical" evidence="6">
    <location>
        <begin position="476"/>
        <end position="496"/>
    </location>
</feature>
<organism evidence="7 8">
    <name type="scientific">Hymenobacter ginkgonis</name>
    <dbReference type="NCBI Taxonomy" id="2682976"/>
    <lineage>
        <taxon>Bacteria</taxon>
        <taxon>Pseudomonadati</taxon>
        <taxon>Bacteroidota</taxon>
        <taxon>Cytophagia</taxon>
        <taxon>Cytophagales</taxon>
        <taxon>Hymenobacteraceae</taxon>
        <taxon>Hymenobacter</taxon>
    </lineage>
</organism>
<feature type="transmembrane region" description="Helical" evidence="6">
    <location>
        <begin position="12"/>
        <end position="35"/>
    </location>
</feature>
<feature type="transmembrane region" description="Helical" evidence="6">
    <location>
        <begin position="322"/>
        <end position="347"/>
    </location>
</feature>
<evidence type="ECO:0000256" key="1">
    <source>
        <dbReference type="ARBA" id="ARBA00004651"/>
    </source>
</evidence>
<feature type="transmembrane region" description="Helical" evidence="6">
    <location>
        <begin position="238"/>
        <end position="258"/>
    </location>
</feature>
<gene>
    <name evidence="7" type="ORF">GO988_22825</name>
</gene>
<dbReference type="PANTHER" id="PTHR30250">
    <property type="entry name" value="PST FAMILY PREDICTED COLANIC ACID TRANSPORTER"/>
    <property type="match status" value="1"/>
</dbReference>
<keyword evidence="5 6" id="KW-0472">Membrane</keyword>
<dbReference type="PANTHER" id="PTHR30250:SF11">
    <property type="entry name" value="O-ANTIGEN TRANSPORTER-RELATED"/>
    <property type="match status" value="1"/>
</dbReference>
<evidence type="ECO:0000256" key="6">
    <source>
        <dbReference type="SAM" id="Phobius"/>
    </source>
</evidence>
<feature type="transmembrane region" description="Helical" evidence="6">
    <location>
        <begin position="392"/>
        <end position="415"/>
    </location>
</feature>
<proteinExistence type="predicted"/>
<feature type="transmembrane region" description="Helical" evidence="6">
    <location>
        <begin position="359"/>
        <end position="380"/>
    </location>
</feature>
<dbReference type="AlphaFoldDB" id="A0A7K1TL98"/>
<feature type="transmembrane region" description="Helical" evidence="6">
    <location>
        <begin position="47"/>
        <end position="67"/>
    </location>
</feature>